<dbReference type="eggNOG" id="ENOG502QWD6">
    <property type="taxonomic scope" value="Eukaryota"/>
</dbReference>
<dbReference type="PANTHER" id="PTHR38436:SF3">
    <property type="entry name" value="CARBOXYMETHYLENEBUTENOLIDASE-RELATED"/>
    <property type="match status" value="1"/>
</dbReference>
<dbReference type="Gene3D" id="3.10.450.50">
    <property type="match status" value="1"/>
</dbReference>
<dbReference type="VEuPathDB" id="FungiDB:ATEG_02695"/>
<dbReference type="HOGENOM" id="CLU_032662_0_0_1"/>
<evidence type="ECO:0000313" key="2">
    <source>
        <dbReference type="Proteomes" id="UP000007963"/>
    </source>
</evidence>
<reference evidence="2" key="1">
    <citation type="submission" date="2005-09" db="EMBL/GenBank/DDBJ databases">
        <title>Annotation of the Aspergillus terreus NIH2624 genome.</title>
        <authorList>
            <person name="Birren B.W."/>
            <person name="Lander E.S."/>
            <person name="Galagan J.E."/>
            <person name="Nusbaum C."/>
            <person name="Devon K."/>
            <person name="Henn M."/>
            <person name="Ma L.-J."/>
            <person name="Jaffe D.B."/>
            <person name="Butler J."/>
            <person name="Alvarez P."/>
            <person name="Gnerre S."/>
            <person name="Grabherr M."/>
            <person name="Kleber M."/>
            <person name="Mauceli E.W."/>
            <person name="Brockman W."/>
            <person name="Rounsley S."/>
            <person name="Young S.K."/>
            <person name="LaButti K."/>
            <person name="Pushparaj V."/>
            <person name="DeCaprio D."/>
            <person name="Crawford M."/>
            <person name="Koehrsen M."/>
            <person name="Engels R."/>
            <person name="Montgomery P."/>
            <person name="Pearson M."/>
            <person name="Howarth C."/>
            <person name="Larson L."/>
            <person name="Luoma S."/>
            <person name="White J."/>
            <person name="Alvarado L."/>
            <person name="Kodira C.D."/>
            <person name="Zeng Q."/>
            <person name="Oleary S."/>
            <person name="Yandava C."/>
            <person name="Denning D.W."/>
            <person name="Nierman W.C."/>
            <person name="Milne T."/>
            <person name="Madden K."/>
        </authorList>
    </citation>
    <scope>NUCLEOTIDE SEQUENCE [LARGE SCALE GENOMIC DNA]</scope>
    <source>
        <strain evidence="2">NIH 2624 / FGSC A1156</strain>
    </source>
</reference>
<dbReference type="EMBL" id="CH476596">
    <property type="protein sequence ID" value="EAU37657.1"/>
    <property type="molecule type" value="Genomic_DNA"/>
</dbReference>
<name>Q0CUD9_ASPTN</name>
<dbReference type="Proteomes" id="UP000007963">
    <property type="component" value="Unassembled WGS sequence"/>
</dbReference>
<sequence>MGSTIDIPLQPLPVPRTETVASGLSLIPPLSRRGSGPGMIVLVPDGTPHAINIDKGAPSPALKWAEESYTVIEIRESALDEGDPLVRAIEELSNPKLWAKAASSKAIGQITAASIYAAVSEIESIASTSVPIVQHLAGVAPHKLQRTSELFQYAYEDMKTPNFAIPNSTEFHYGTEAVSHTRNLTFLKKHMDGPYFDLEAIWDEHTYFEFDNRSVEHTMSTMVQEPYVNHIPTITGGIGRDRLTDFYRHHFIFNNPKDTKMELISRTVGIDRVVDEFIMTFTHDSEVDWM</sequence>
<evidence type="ECO:0000313" key="1">
    <source>
        <dbReference type="EMBL" id="EAU37657.1"/>
    </source>
</evidence>
<protein>
    <submittedName>
        <fullName evidence="1">Uncharacterized protein</fullName>
    </submittedName>
</protein>
<dbReference type="SUPFAM" id="SSF54427">
    <property type="entry name" value="NTF2-like"/>
    <property type="match status" value="1"/>
</dbReference>
<accession>Q0CUD9</accession>
<dbReference type="STRING" id="341663.Q0CUD9"/>
<dbReference type="OrthoDB" id="5440at2759"/>
<dbReference type="AlphaFoldDB" id="Q0CUD9"/>
<dbReference type="OMA" id="PSNQMFE"/>
<gene>
    <name evidence="1" type="ORF">ATEG_02695</name>
</gene>
<dbReference type="InterPro" id="IPR032710">
    <property type="entry name" value="NTF2-like_dom_sf"/>
</dbReference>
<dbReference type="RefSeq" id="XP_001211873.1">
    <property type="nucleotide sequence ID" value="XM_001211873.1"/>
</dbReference>
<proteinExistence type="predicted"/>
<organism evidence="1 2">
    <name type="scientific">Aspergillus terreus (strain NIH 2624 / FGSC A1156)</name>
    <dbReference type="NCBI Taxonomy" id="341663"/>
    <lineage>
        <taxon>Eukaryota</taxon>
        <taxon>Fungi</taxon>
        <taxon>Dikarya</taxon>
        <taxon>Ascomycota</taxon>
        <taxon>Pezizomycotina</taxon>
        <taxon>Eurotiomycetes</taxon>
        <taxon>Eurotiomycetidae</taxon>
        <taxon>Eurotiales</taxon>
        <taxon>Aspergillaceae</taxon>
        <taxon>Aspergillus</taxon>
        <taxon>Aspergillus subgen. Circumdati</taxon>
    </lineage>
</organism>
<dbReference type="GeneID" id="4317225"/>
<dbReference type="InterPro" id="IPR009959">
    <property type="entry name" value="Cyclase_SnoaL-like"/>
</dbReference>
<dbReference type="GO" id="GO:0030638">
    <property type="term" value="P:polyketide metabolic process"/>
    <property type="evidence" value="ECO:0007669"/>
    <property type="project" value="InterPro"/>
</dbReference>
<dbReference type="PANTHER" id="PTHR38436">
    <property type="entry name" value="POLYKETIDE CYCLASE SNOAL-LIKE DOMAIN"/>
    <property type="match status" value="1"/>
</dbReference>